<feature type="domain" description="Protein kinase" evidence="18">
    <location>
        <begin position="518"/>
        <end position="789"/>
    </location>
</feature>
<evidence type="ECO:0000256" key="9">
    <source>
        <dbReference type="ARBA" id="ARBA00022741"/>
    </source>
</evidence>
<feature type="region of interest" description="Disordered" evidence="17">
    <location>
        <begin position="793"/>
        <end position="855"/>
    </location>
</feature>
<evidence type="ECO:0000256" key="4">
    <source>
        <dbReference type="ARBA" id="ARBA00022614"/>
    </source>
</evidence>
<dbReference type="InterPro" id="IPR000719">
    <property type="entry name" value="Prot_kinase_dom"/>
</dbReference>
<dbReference type="SMART" id="SM00220">
    <property type="entry name" value="S_TKc"/>
    <property type="match status" value="1"/>
</dbReference>
<dbReference type="InterPro" id="IPR032675">
    <property type="entry name" value="LRR_dom_sf"/>
</dbReference>
<comment type="subcellular location">
    <subcellularLocation>
        <location evidence="1">Cell membrane</location>
        <topology evidence="1">Single-pass membrane protein</topology>
    </subcellularLocation>
</comment>
<dbReference type="InterPro" id="IPR051824">
    <property type="entry name" value="LRR_Rcpt-Like_S/T_Kinase"/>
</dbReference>
<evidence type="ECO:0000256" key="11">
    <source>
        <dbReference type="ARBA" id="ARBA00022840"/>
    </source>
</evidence>
<feature type="compositionally biased region" description="Low complexity" evidence="17">
    <location>
        <begin position="823"/>
        <end position="837"/>
    </location>
</feature>
<accession>A0A176W6V2</accession>
<evidence type="ECO:0000256" key="8">
    <source>
        <dbReference type="ARBA" id="ARBA00022737"/>
    </source>
</evidence>
<dbReference type="PANTHER" id="PTHR48006:SF51">
    <property type="entry name" value="PROTEIN KINASE DOMAIN-CONTAINING PROTEIN"/>
    <property type="match status" value="1"/>
</dbReference>
<evidence type="ECO:0000313" key="20">
    <source>
        <dbReference type="Proteomes" id="UP000077202"/>
    </source>
</evidence>
<keyword evidence="9 16" id="KW-0547">Nucleotide-binding</keyword>
<dbReference type="GO" id="GO:0004674">
    <property type="term" value="F:protein serine/threonine kinase activity"/>
    <property type="evidence" value="ECO:0007669"/>
    <property type="project" value="UniProtKB-KW"/>
</dbReference>
<dbReference type="PROSITE" id="PS00107">
    <property type="entry name" value="PROTEIN_KINASE_ATP"/>
    <property type="match status" value="1"/>
</dbReference>
<reference evidence="19" key="1">
    <citation type="submission" date="2016-03" db="EMBL/GenBank/DDBJ databases">
        <title>Mechanisms controlling the formation of the plant cell surface in tip-growing cells are functionally conserved among land plants.</title>
        <authorList>
            <person name="Honkanen S."/>
            <person name="Jones V.A."/>
            <person name="Morieri G."/>
            <person name="Champion C."/>
            <person name="Hetherington A.J."/>
            <person name="Kelly S."/>
            <person name="Saint-Marcoux D."/>
            <person name="Proust H."/>
            <person name="Prescott H."/>
            <person name="Dolan L."/>
        </authorList>
    </citation>
    <scope>NUCLEOTIDE SEQUENCE [LARGE SCALE GENOMIC DNA]</scope>
    <source>
        <tissue evidence="19">Whole gametophyte</tissue>
    </source>
</reference>
<dbReference type="InterPro" id="IPR011009">
    <property type="entry name" value="Kinase-like_dom_sf"/>
</dbReference>
<keyword evidence="14" id="KW-1015">Disulfide bond</keyword>
<feature type="binding site" evidence="16">
    <location>
        <position position="546"/>
    </location>
    <ligand>
        <name>ATP</name>
        <dbReference type="ChEBI" id="CHEBI:30616"/>
    </ligand>
</feature>
<evidence type="ECO:0000256" key="7">
    <source>
        <dbReference type="ARBA" id="ARBA00022729"/>
    </source>
</evidence>
<keyword evidence="12" id="KW-1133">Transmembrane helix</keyword>
<dbReference type="FunFam" id="3.80.10.10:FF:000041">
    <property type="entry name" value="LRR receptor-like serine/threonine-protein kinase ERECTA"/>
    <property type="match status" value="1"/>
</dbReference>
<dbReference type="EMBL" id="LVLJ01001664">
    <property type="protein sequence ID" value="OAE28798.1"/>
    <property type="molecule type" value="Genomic_DNA"/>
</dbReference>
<dbReference type="InterPro" id="IPR017441">
    <property type="entry name" value="Protein_kinase_ATP_BS"/>
</dbReference>
<keyword evidence="20" id="KW-1185">Reference proteome</keyword>
<keyword evidence="3" id="KW-0723">Serine/threonine-protein kinase</keyword>
<dbReference type="InterPro" id="IPR008271">
    <property type="entry name" value="Ser/Thr_kinase_AS"/>
</dbReference>
<dbReference type="Gene3D" id="1.10.510.10">
    <property type="entry name" value="Transferase(Phosphotransferase) domain 1"/>
    <property type="match status" value="1"/>
</dbReference>
<keyword evidence="2" id="KW-1003">Cell membrane</keyword>
<dbReference type="CDD" id="cd14066">
    <property type="entry name" value="STKc_IRAK"/>
    <property type="match status" value="1"/>
</dbReference>
<keyword evidence="10" id="KW-0418">Kinase</keyword>
<dbReference type="FunFam" id="3.30.200.20:FF:000039">
    <property type="entry name" value="receptor-like protein kinase FERONIA"/>
    <property type="match status" value="1"/>
</dbReference>
<evidence type="ECO:0000256" key="12">
    <source>
        <dbReference type="ARBA" id="ARBA00022989"/>
    </source>
</evidence>
<dbReference type="PROSITE" id="PS50011">
    <property type="entry name" value="PROTEIN_KINASE_DOM"/>
    <property type="match status" value="1"/>
</dbReference>
<evidence type="ECO:0000256" key="14">
    <source>
        <dbReference type="ARBA" id="ARBA00023157"/>
    </source>
</evidence>
<name>A0A176W6V2_MARPO</name>
<dbReference type="PANTHER" id="PTHR48006">
    <property type="entry name" value="LEUCINE-RICH REPEAT-CONTAINING PROTEIN DDB_G0281931-RELATED"/>
    <property type="match status" value="1"/>
</dbReference>
<evidence type="ECO:0000256" key="3">
    <source>
        <dbReference type="ARBA" id="ARBA00022527"/>
    </source>
</evidence>
<dbReference type="GO" id="GO:0005524">
    <property type="term" value="F:ATP binding"/>
    <property type="evidence" value="ECO:0007669"/>
    <property type="project" value="UniProtKB-UniRule"/>
</dbReference>
<sequence length="855" mass="95964">MSASHVDEWVLLRNLQPSLVVLRWRDGVVVDWEPRGLESCDFLAQSHPMVSEEQTMSCGAAHIRHTRYFRPETRKCKGLALVKLMTDWEMEFTSWIPNTDPCDGWENLICTGGHVTTLNLTKAGISGVLSEEIGVLSGLENLDLSGNDLRGPLPDSLKNCLNMRRLYLQDCNWDIPFPEVILSLQTLEHLDISGAKLSGSIPPEFYSMQSLKYVYLGNNKELTGNLEKFSLLSNLVNLSIWYLQFEEYVLPDKLSSLSKLQYLNCHDCNLHGGLPESYGELSELIEFRADYNFLLGSFPNWMFTMWPNLRNLYLSANQFYGVPYNISYLERQFNLTTRINIMRWDCNYLTGNEACGSDHKNDCSDTTIALIASGNYVFDMNCYEGISDQDILAETAYCGSHTLTCDVFETDIVRANNCPACPPSQKLQIGASIDSGCLCYGTASDGSGHTVNPVVGVMGGLSSLFLIILGFVVWKRRKNFSFFDVFSNKETELSAIWEMPAGVHRFTVEELARITSDFDESHIIGAGGFGKVFWGLLDDGRMVAIKRASAGSLQGVKEFRNEVILLSRLHHRHLVRLEGFCEEKNFQVLVYEFMKRGNLGSHLYGGNTNLDWYKRLDIAYEVAQGLEYIHSFADPPVIHRDVKPSNILLDENMVAKLADFGISKESTELETHISTFPAGTAGYLDPEYYLTRQLTPASDVYAYGVVLLELVTGQVAIDRKRDADNNLIEWAKKRFKLAGVTSIIDPSIADDFSKDACTKVTELAFRCAQFRKSERPTMKEVLAALDPLILPKSSKSSPHGSDSFSKDTEWLVAKGKSKRQKSPGDSKNISSISSPSSDLERSFNVMDMSQEFAPR</sequence>
<evidence type="ECO:0000256" key="16">
    <source>
        <dbReference type="PROSITE-ProRule" id="PRU10141"/>
    </source>
</evidence>
<evidence type="ECO:0000256" key="2">
    <source>
        <dbReference type="ARBA" id="ARBA00022475"/>
    </source>
</evidence>
<dbReference type="Gene3D" id="3.30.200.20">
    <property type="entry name" value="Phosphorylase Kinase, domain 1"/>
    <property type="match status" value="1"/>
</dbReference>
<evidence type="ECO:0000256" key="13">
    <source>
        <dbReference type="ARBA" id="ARBA00023136"/>
    </source>
</evidence>
<dbReference type="Proteomes" id="UP000077202">
    <property type="component" value="Unassembled WGS sequence"/>
</dbReference>
<keyword evidence="7" id="KW-0732">Signal</keyword>
<dbReference type="Pfam" id="PF00560">
    <property type="entry name" value="LRR_1"/>
    <property type="match status" value="3"/>
</dbReference>
<dbReference type="AlphaFoldDB" id="A0A176W6V2"/>
<organism evidence="19 20">
    <name type="scientific">Marchantia polymorpha subsp. ruderalis</name>
    <dbReference type="NCBI Taxonomy" id="1480154"/>
    <lineage>
        <taxon>Eukaryota</taxon>
        <taxon>Viridiplantae</taxon>
        <taxon>Streptophyta</taxon>
        <taxon>Embryophyta</taxon>
        <taxon>Marchantiophyta</taxon>
        <taxon>Marchantiopsida</taxon>
        <taxon>Marchantiidae</taxon>
        <taxon>Marchantiales</taxon>
        <taxon>Marchantiaceae</taxon>
        <taxon>Marchantia</taxon>
    </lineage>
</organism>
<dbReference type="GO" id="GO:0005886">
    <property type="term" value="C:plasma membrane"/>
    <property type="evidence" value="ECO:0007669"/>
    <property type="project" value="UniProtKB-SubCell"/>
</dbReference>
<evidence type="ECO:0000256" key="5">
    <source>
        <dbReference type="ARBA" id="ARBA00022679"/>
    </source>
</evidence>
<dbReference type="SUPFAM" id="SSF56112">
    <property type="entry name" value="Protein kinase-like (PK-like)"/>
    <property type="match status" value="1"/>
</dbReference>
<evidence type="ECO:0000256" key="6">
    <source>
        <dbReference type="ARBA" id="ARBA00022692"/>
    </source>
</evidence>
<evidence type="ECO:0000256" key="10">
    <source>
        <dbReference type="ARBA" id="ARBA00022777"/>
    </source>
</evidence>
<keyword evidence="8" id="KW-0677">Repeat</keyword>
<protein>
    <recommendedName>
        <fullName evidence="18">Protein kinase domain-containing protein</fullName>
    </recommendedName>
</protein>
<comment type="caution">
    <text evidence="19">The sequence shown here is derived from an EMBL/GenBank/DDBJ whole genome shotgun (WGS) entry which is preliminary data.</text>
</comment>
<dbReference type="InterPro" id="IPR001611">
    <property type="entry name" value="Leu-rich_rpt"/>
</dbReference>
<evidence type="ECO:0000256" key="1">
    <source>
        <dbReference type="ARBA" id="ARBA00004162"/>
    </source>
</evidence>
<evidence type="ECO:0000256" key="15">
    <source>
        <dbReference type="ARBA" id="ARBA00023180"/>
    </source>
</evidence>
<keyword evidence="5" id="KW-0808">Transferase</keyword>
<proteinExistence type="predicted"/>
<dbReference type="PROSITE" id="PS00108">
    <property type="entry name" value="PROTEIN_KINASE_ST"/>
    <property type="match status" value="1"/>
</dbReference>
<keyword evidence="11 16" id="KW-0067">ATP-binding</keyword>
<feature type="compositionally biased region" description="Low complexity" evidence="17">
    <location>
        <begin position="793"/>
        <end position="803"/>
    </location>
</feature>
<evidence type="ECO:0000256" key="17">
    <source>
        <dbReference type="SAM" id="MobiDB-lite"/>
    </source>
</evidence>
<keyword evidence="4" id="KW-0433">Leucine-rich repeat</keyword>
<evidence type="ECO:0000313" key="19">
    <source>
        <dbReference type="EMBL" id="OAE28798.1"/>
    </source>
</evidence>
<keyword evidence="13" id="KW-0472">Membrane</keyword>
<dbReference type="Gene3D" id="3.80.10.10">
    <property type="entry name" value="Ribonuclease Inhibitor"/>
    <property type="match status" value="2"/>
</dbReference>
<evidence type="ECO:0000259" key="18">
    <source>
        <dbReference type="PROSITE" id="PS50011"/>
    </source>
</evidence>
<dbReference type="SUPFAM" id="SSF52058">
    <property type="entry name" value="L domain-like"/>
    <property type="match status" value="1"/>
</dbReference>
<keyword evidence="6" id="KW-0812">Transmembrane</keyword>
<dbReference type="Pfam" id="PF00069">
    <property type="entry name" value="Pkinase"/>
    <property type="match status" value="1"/>
</dbReference>
<keyword evidence="15" id="KW-0325">Glycoprotein</keyword>
<gene>
    <name evidence="19" type="ORF">AXG93_3096s1120</name>
</gene>
<dbReference type="FunFam" id="1.10.510.10:FF:000468">
    <property type="entry name" value="PTI1-like tyrosine-protein kinase 3"/>
    <property type="match status" value="1"/>
</dbReference>